<keyword evidence="4" id="KW-1185">Reference proteome</keyword>
<dbReference type="SUPFAM" id="SSF143990">
    <property type="entry name" value="YbiA-like"/>
    <property type="match status" value="1"/>
</dbReference>
<comment type="caution">
    <text evidence="3">The sequence shown here is derived from an EMBL/GenBank/DDBJ whole genome shotgun (WGS) entry which is preliminary data.</text>
</comment>
<dbReference type="EMBL" id="CAJNDS010002282">
    <property type="protein sequence ID" value="CAE7409713.1"/>
    <property type="molecule type" value="Genomic_DNA"/>
</dbReference>
<proteinExistence type="predicted"/>
<dbReference type="Gene3D" id="1.10.357.40">
    <property type="entry name" value="YbiA-like"/>
    <property type="match status" value="1"/>
</dbReference>
<feature type="domain" description="NADAR" evidence="2">
    <location>
        <begin position="83"/>
        <end position="211"/>
    </location>
</feature>
<dbReference type="InterPro" id="IPR012816">
    <property type="entry name" value="NADAR"/>
</dbReference>
<evidence type="ECO:0000259" key="2">
    <source>
        <dbReference type="Pfam" id="PF08719"/>
    </source>
</evidence>
<accession>A0A812QZ20</accession>
<dbReference type="Pfam" id="PF08719">
    <property type="entry name" value="NADAR"/>
    <property type="match status" value="1"/>
</dbReference>
<evidence type="ECO:0000313" key="4">
    <source>
        <dbReference type="Proteomes" id="UP000604046"/>
    </source>
</evidence>
<evidence type="ECO:0000313" key="3">
    <source>
        <dbReference type="EMBL" id="CAE7409713.1"/>
    </source>
</evidence>
<reference evidence="3" key="1">
    <citation type="submission" date="2021-02" db="EMBL/GenBank/DDBJ databases">
        <authorList>
            <person name="Dougan E. K."/>
            <person name="Rhodes N."/>
            <person name="Thang M."/>
            <person name="Chan C."/>
        </authorList>
    </citation>
    <scope>NUCLEOTIDE SEQUENCE</scope>
</reference>
<sequence length="307" mass="34206">MPADAVEAGDRGGAAAPIAKLSRLALKDALLELEIVARKTRDASSAAVLQLFQSAEKRFGVEEPYEFTLPPFAQRDGFPTSFQIWFSEAAIMATKAALFNDKDVFDQILRALRPDQVKSLGRRVRNFDEEVWQRHLEDIAFEVVLQKFRSRASLKDVLLKTGDAVLVEAAKDDRIWGVGIDKSDARIWNPEKWRGRNILGNALMKARQVLRTVLSDTSTQKHFTPQHFEKGSSSFSGYARKTKASEPEVEKSLPDSEPAPPDVAQLPTGDVAEKKIRSLKKKLRDIAKLKEKAAAGPIDPLQQQKTS</sequence>
<dbReference type="InterPro" id="IPR037238">
    <property type="entry name" value="YbiA-like_sf"/>
</dbReference>
<dbReference type="CDD" id="cd15457">
    <property type="entry name" value="NADAR"/>
    <property type="match status" value="1"/>
</dbReference>
<feature type="region of interest" description="Disordered" evidence="1">
    <location>
        <begin position="220"/>
        <end position="271"/>
    </location>
</feature>
<dbReference type="Proteomes" id="UP000604046">
    <property type="component" value="Unassembled WGS sequence"/>
</dbReference>
<gene>
    <name evidence="3" type="ORF">SNAT2548_LOCUS22283</name>
</gene>
<evidence type="ECO:0000256" key="1">
    <source>
        <dbReference type="SAM" id="MobiDB-lite"/>
    </source>
</evidence>
<dbReference type="OrthoDB" id="206452at2759"/>
<dbReference type="AlphaFoldDB" id="A0A812QZ20"/>
<dbReference type="NCBIfam" id="TIGR02464">
    <property type="entry name" value="ribofla_fusion"/>
    <property type="match status" value="1"/>
</dbReference>
<organism evidence="3 4">
    <name type="scientific">Symbiodinium natans</name>
    <dbReference type="NCBI Taxonomy" id="878477"/>
    <lineage>
        <taxon>Eukaryota</taxon>
        <taxon>Sar</taxon>
        <taxon>Alveolata</taxon>
        <taxon>Dinophyceae</taxon>
        <taxon>Suessiales</taxon>
        <taxon>Symbiodiniaceae</taxon>
        <taxon>Symbiodinium</taxon>
    </lineage>
</organism>
<feature type="compositionally biased region" description="Basic and acidic residues" evidence="1">
    <location>
        <begin position="243"/>
        <end position="254"/>
    </location>
</feature>
<protein>
    <recommendedName>
        <fullName evidence="2">NADAR domain-containing protein</fullName>
    </recommendedName>
</protein>
<name>A0A812QZ20_9DINO</name>